<accession>A0ABT4HV88</accession>
<name>A0ABT4HV88_9BACL</name>
<dbReference type="Proteomes" id="UP001067708">
    <property type="component" value="Unassembled WGS sequence"/>
</dbReference>
<dbReference type="RefSeq" id="WP_258416755.1">
    <property type="nucleotide sequence ID" value="NZ_JAPTNG010000003.1"/>
</dbReference>
<evidence type="ECO:0000313" key="1">
    <source>
        <dbReference type="EMBL" id="MCZ0830150.1"/>
    </source>
</evidence>
<keyword evidence="2" id="KW-1185">Reference proteome</keyword>
<comment type="caution">
    <text evidence="1">The sequence shown here is derived from an EMBL/GenBank/DDBJ whole genome shotgun (WGS) entry which is preliminary data.</text>
</comment>
<reference evidence="1" key="1">
    <citation type="submission" date="2022-09" db="EMBL/GenBank/DDBJ databases">
        <title>Genome analysis and characterization of larvicidal activity of Brevibacillus strains.</title>
        <authorList>
            <person name="Patrusheva E.V."/>
            <person name="Izotova A.O."/>
            <person name="Toshchakov S.V."/>
            <person name="Sineoky S.P."/>
        </authorList>
    </citation>
    <scope>NUCLEOTIDE SEQUENCE</scope>
    <source>
        <strain evidence="1">VKPM_B-13244</strain>
    </source>
</reference>
<evidence type="ECO:0000313" key="2">
    <source>
        <dbReference type="Proteomes" id="UP001067708"/>
    </source>
</evidence>
<organism evidence="1 2">
    <name type="scientific">Brevibacillus halotolerans</name>
    <dbReference type="NCBI Taxonomy" id="1507437"/>
    <lineage>
        <taxon>Bacteria</taxon>
        <taxon>Bacillati</taxon>
        <taxon>Bacillota</taxon>
        <taxon>Bacilli</taxon>
        <taxon>Bacillales</taxon>
        <taxon>Paenibacillaceae</taxon>
        <taxon>Brevibacillus</taxon>
    </lineage>
</organism>
<protein>
    <submittedName>
        <fullName evidence="1">Uncharacterized protein</fullName>
    </submittedName>
</protein>
<proteinExistence type="predicted"/>
<dbReference type="EMBL" id="JAPTNG010000003">
    <property type="protein sequence ID" value="MCZ0830150.1"/>
    <property type="molecule type" value="Genomic_DNA"/>
</dbReference>
<gene>
    <name evidence="1" type="ORF">O0535_04970</name>
</gene>
<sequence length="121" mass="14171">MEKKLNSNWDNLKLQIRNSLTSSLHENWREEYREWNNITMEAKSILNNGVLKKLSTHVQENKLGNSVYESIEWDLLCAMMEYAYSPYVEPGFHSELIKVYESGHIPCGWKGTWSQGSLLIF</sequence>